<evidence type="ECO:0000256" key="4">
    <source>
        <dbReference type="ARBA" id="ARBA00023163"/>
    </source>
</evidence>
<keyword evidence="3" id="KW-0238">DNA-binding</keyword>
<dbReference type="EMBL" id="PJRP01000006">
    <property type="protein sequence ID" value="PLP99594.1"/>
    <property type="molecule type" value="Genomic_DNA"/>
</dbReference>
<evidence type="ECO:0000313" key="6">
    <source>
        <dbReference type="EMBL" id="PLP99594.1"/>
    </source>
</evidence>
<dbReference type="GO" id="GO:0006351">
    <property type="term" value="P:DNA-templated transcription"/>
    <property type="evidence" value="ECO:0007669"/>
    <property type="project" value="TreeGrafter"/>
</dbReference>
<dbReference type="InterPro" id="IPR036388">
    <property type="entry name" value="WH-like_DNA-bd_sf"/>
</dbReference>
<evidence type="ECO:0000256" key="2">
    <source>
        <dbReference type="ARBA" id="ARBA00023015"/>
    </source>
</evidence>
<dbReference type="PROSITE" id="PS50931">
    <property type="entry name" value="HTH_LYSR"/>
    <property type="match status" value="1"/>
</dbReference>
<dbReference type="Gene3D" id="3.40.190.290">
    <property type="match status" value="1"/>
</dbReference>
<dbReference type="RefSeq" id="WP_101682175.1">
    <property type="nucleotide sequence ID" value="NZ_PJRP01000006.1"/>
</dbReference>
<organism evidence="6 7">
    <name type="scientific">Cupriavidus pauculus</name>
    <dbReference type="NCBI Taxonomy" id="82633"/>
    <lineage>
        <taxon>Bacteria</taxon>
        <taxon>Pseudomonadati</taxon>
        <taxon>Pseudomonadota</taxon>
        <taxon>Betaproteobacteria</taxon>
        <taxon>Burkholderiales</taxon>
        <taxon>Burkholderiaceae</taxon>
        <taxon>Cupriavidus</taxon>
    </lineage>
</organism>
<dbReference type="InterPro" id="IPR036390">
    <property type="entry name" value="WH_DNA-bd_sf"/>
</dbReference>
<dbReference type="Pfam" id="PF00126">
    <property type="entry name" value="HTH_1"/>
    <property type="match status" value="1"/>
</dbReference>
<dbReference type="Proteomes" id="UP000234341">
    <property type="component" value="Unassembled WGS sequence"/>
</dbReference>
<gene>
    <name evidence="6" type="ORF">CYJ10_14365</name>
</gene>
<dbReference type="SUPFAM" id="SSF46785">
    <property type="entry name" value="Winged helix' DNA-binding domain"/>
    <property type="match status" value="1"/>
</dbReference>
<evidence type="ECO:0000256" key="1">
    <source>
        <dbReference type="ARBA" id="ARBA00009437"/>
    </source>
</evidence>
<dbReference type="InterPro" id="IPR005119">
    <property type="entry name" value="LysR_subst-bd"/>
</dbReference>
<evidence type="ECO:0000313" key="7">
    <source>
        <dbReference type="Proteomes" id="UP000234341"/>
    </source>
</evidence>
<dbReference type="Pfam" id="PF03466">
    <property type="entry name" value="LysR_substrate"/>
    <property type="match status" value="1"/>
</dbReference>
<sequence>MDKLGSVDAFVKAAEVRNFSEAGRQLGISASAVGKAISRLEERLGVRLFHRSTRSVTLTPEGQLFLSRCQRIVEELEAAEAELSAASSPKGQLRVSLPLVATLVLPVLSAFAREYPDIRLELDFSDRIVNIIDEGFDVVLRTGEAVDSRLVARALGHYTPQIVAAPVYLARNGVPASPDDLLRHACLLHRFPSTGKVDRWLLREGDDVREMDLPARLTANTVEPLIAMAEQGHGLAYIPNFLVRQQLADGRLVAVLPHYATDRKVFRAVWPSGRHMSPKIRVFVDFMARHLFPDSADRTPEAG</sequence>
<dbReference type="FunFam" id="1.10.10.10:FF:000001">
    <property type="entry name" value="LysR family transcriptional regulator"/>
    <property type="match status" value="1"/>
</dbReference>
<proteinExistence type="inferred from homology"/>
<dbReference type="AlphaFoldDB" id="A0A2N5CBN4"/>
<dbReference type="CDD" id="cd08476">
    <property type="entry name" value="PBP2_CrgA_like_7"/>
    <property type="match status" value="1"/>
</dbReference>
<name>A0A2N5CBN4_9BURK</name>
<dbReference type="PANTHER" id="PTHR30537:SF72">
    <property type="entry name" value="LYSR FAMILY TRANSCRIPTIONAL REGULATOR"/>
    <property type="match status" value="1"/>
</dbReference>
<reference evidence="6 7" key="1">
    <citation type="submission" date="2017-12" db="EMBL/GenBank/DDBJ databases">
        <title>Genome sequence of the active heterotrophic nitrifier-denitrifier, Cupriavidus pauculus UM1.</title>
        <authorList>
            <person name="Putonti C."/>
            <person name="Castignetti D."/>
        </authorList>
    </citation>
    <scope>NUCLEOTIDE SEQUENCE [LARGE SCALE GENOMIC DNA]</scope>
    <source>
        <strain evidence="6 7">UM1</strain>
    </source>
</reference>
<dbReference type="SUPFAM" id="SSF53850">
    <property type="entry name" value="Periplasmic binding protein-like II"/>
    <property type="match status" value="1"/>
</dbReference>
<keyword evidence="4" id="KW-0804">Transcription</keyword>
<dbReference type="PRINTS" id="PR00039">
    <property type="entry name" value="HTHLYSR"/>
</dbReference>
<keyword evidence="2" id="KW-0805">Transcription regulation</keyword>
<evidence type="ECO:0000259" key="5">
    <source>
        <dbReference type="PROSITE" id="PS50931"/>
    </source>
</evidence>
<dbReference type="PANTHER" id="PTHR30537">
    <property type="entry name" value="HTH-TYPE TRANSCRIPTIONAL REGULATOR"/>
    <property type="match status" value="1"/>
</dbReference>
<dbReference type="InterPro" id="IPR000847">
    <property type="entry name" value="LysR_HTH_N"/>
</dbReference>
<dbReference type="Gene3D" id="1.10.10.10">
    <property type="entry name" value="Winged helix-like DNA-binding domain superfamily/Winged helix DNA-binding domain"/>
    <property type="match status" value="1"/>
</dbReference>
<dbReference type="OrthoDB" id="9110639at2"/>
<comment type="similarity">
    <text evidence="1">Belongs to the LysR transcriptional regulatory family.</text>
</comment>
<dbReference type="InterPro" id="IPR058163">
    <property type="entry name" value="LysR-type_TF_proteobact-type"/>
</dbReference>
<protein>
    <submittedName>
        <fullName evidence="6">LysR family transcriptional regulator</fullName>
    </submittedName>
</protein>
<dbReference type="GO" id="GO:0043565">
    <property type="term" value="F:sequence-specific DNA binding"/>
    <property type="evidence" value="ECO:0007669"/>
    <property type="project" value="TreeGrafter"/>
</dbReference>
<dbReference type="GO" id="GO:0003700">
    <property type="term" value="F:DNA-binding transcription factor activity"/>
    <property type="evidence" value="ECO:0007669"/>
    <property type="project" value="InterPro"/>
</dbReference>
<comment type="caution">
    <text evidence="6">The sequence shown here is derived from an EMBL/GenBank/DDBJ whole genome shotgun (WGS) entry which is preliminary data.</text>
</comment>
<evidence type="ECO:0000256" key="3">
    <source>
        <dbReference type="ARBA" id="ARBA00023125"/>
    </source>
</evidence>
<feature type="domain" description="HTH lysR-type" evidence="5">
    <location>
        <begin position="1"/>
        <end position="59"/>
    </location>
</feature>
<accession>A0A2N5CBN4</accession>